<evidence type="ECO:0000259" key="4">
    <source>
        <dbReference type="Pfam" id="PF25954"/>
    </source>
</evidence>
<feature type="transmembrane region" description="Helical" evidence="3">
    <location>
        <begin position="7"/>
        <end position="29"/>
    </location>
</feature>
<dbReference type="Gene3D" id="1.10.287.470">
    <property type="entry name" value="Helix hairpin bin"/>
    <property type="match status" value="1"/>
</dbReference>
<dbReference type="Pfam" id="PF25975">
    <property type="entry name" value="CzcB_C"/>
    <property type="match status" value="1"/>
</dbReference>
<dbReference type="FunFam" id="2.40.30.170:FF:000010">
    <property type="entry name" value="Efflux RND transporter periplasmic adaptor subunit"/>
    <property type="match status" value="1"/>
</dbReference>
<dbReference type="OrthoDB" id="9775513at2"/>
<dbReference type="SUPFAM" id="SSF111369">
    <property type="entry name" value="HlyD-like secretion proteins"/>
    <property type="match status" value="1"/>
</dbReference>
<evidence type="ECO:0000256" key="1">
    <source>
        <dbReference type="ARBA" id="ARBA00009477"/>
    </source>
</evidence>
<dbReference type="InterPro" id="IPR051909">
    <property type="entry name" value="MFP_Cation_Efflux"/>
</dbReference>
<proteinExistence type="inferred from homology"/>
<dbReference type="Pfam" id="PF25954">
    <property type="entry name" value="Beta-barrel_RND_2"/>
    <property type="match status" value="1"/>
</dbReference>
<dbReference type="NCBIfam" id="TIGR01730">
    <property type="entry name" value="RND_mfp"/>
    <property type="match status" value="1"/>
</dbReference>
<keyword evidence="3" id="KW-0812">Transmembrane</keyword>
<evidence type="ECO:0000313" key="6">
    <source>
        <dbReference type="EMBL" id="QBP13273.1"/>
    </source>
</evidence>
<dbReference type="AlphaFoldDB" id="A0A482J040"/>
<accession>A0A482J040</accession>
<keyword evidence="3" id="KW-1133">Transmembrane helix</keyword>
<sequence>MRFDAKSAILGGGATAVVLVGLMFAFNAWTQPSPLYGPEKGFGQGGPSAPKVAPRGSSVTLTQTQMGTVKVVSVQDYEFANQREAVGNIDFNQDRSVQVFTAYQGKVRNVFVKVGEDVAKGAPLFDIESPDLVQAESTLISAAGARKLNAKALERAHQLFEIQGIAQKDLDQAISDQQASEAAYKAARDAVAIFGKSASEMDRIIEQRRTDPVLTVFSPIAGRVTARNAQPGLLVQPGNSPAPITVSDISTVWMQAFVTEADSPLLKVGQAVKVHAMAFPGREFAGTITTTGASIDAATHRLMVRSEVKDPKHELRPGMITSFSIRTGEPDHSAAVAADGLVREGDGTMTVWTTTDQRRFERRVVTVGQTQDGLVQILSGLAPGELVASEGALFLSNAAALAAQ</sequence>
<evidence type="ECO:0000256" key="3">
    <source>
        <dbReference type="SAM" id="Phobius"/>
    </source>
</evidence>
<dbReference type="PANTHER" id="PTHR30097:SF16">
    <property type="entry name" value="CATION EFFLUX SYSTEM (CZCB-LIKE)"/>
    <property type="match status" value="1"/>
</dbReference>
<comment type="similarity">
    <text evidence="1">Belongs to the membrane fusion protein (MFP) (TC 8.A.1) family.</text>
</comment>
<dbReference type="InterPro" id="IPR058649">
    <property type="entry name" value="CzcB_C"/>
</dbReference>
<name>A0A482J040_9BURK</name>
<protein>
    <submittedName>
        <fullName evidence="6">Efflux RND transporter periplasmic adaptor subunit</fullName>
    </submittedName>
</protein>
<reference evidence="6 7" key="1">
    <citation type="submission" date="2019-03" db="EMBL/GenBank/DDBJ databases">
        <title>Comparative insights into the high quality Complete genome sequence of highly metal resistant Cupriavidus metallidurans strain BS1 isolated from a gold-copper mine.</title>
        <authorList>
            <person name="Mazhar H.S."/>
            <person name="Rensing C."/>
        </authorList>
    </citation>
    <scope>NUCLEOTIDE SEQUENCE [LARGE SCALE GENOMIC DNA]</scope>
    <source>
        <strain evidence="6 7">BS1</strain>
    </source>
</reference>
<evidence type="ECO:0000256" key="2">
    <source>
        <dbReference type="ARBA" id="ARBA00022448"/>
    </source>
</evidence>
<keyword evidence="2" id="KW-0813">Transport</keyword>
<dbReference type="PANTHER" id="PTHR30097">
    <property type="entry name" value="CATION EFFLUX SYSTEM PROTEIN CUSB"/>
    <property type="match status" value="1"/>
</dbReference>
<dbReference type="Gene3D" id="2.40.30.170">
    <property type="match status" value="1"/>
</dbReference>
<dbReference type="InterPro" id="IPR006143">
    <property type="entry name" value="RND_pump_MFP"/>
</dbReference>
<organism evidence="6 7">
    <name type="scientific">Cupriavidus metallidurans</name>
    <dbReference type="NCBI Taxonomy" id="119219"/>
    <lineage>
        <taxon>Bacteria</taxon>
        <taxon>Pseudomonadati</taxon>
        <taxon>Pseudomonadota</taxon>
        <taxon>Betaproteobacteria</taxon>
        <taxon>Burkholderiales</taxon>
        <taxon>Burkholderiaceae</taxon>
        <taxon>Cupriavidus</taxon>
    </lineage>
</organism>
<dbReference type="Proteomes" id="UP000253772">
    <property type="component" value="Chromosome c2"/>
</dbReference>
<evidence type="ECO:0000259" key="5">
    <source>
        <dbReference type="Pfam" id="PF25975"/>
    </source>
</evidence>
<dbReference type="InterPro" id="IPR058792">
    <property type="entry name" value="Beta-barrel_RND_2"/>
</dbReference>
<dbReference type="Gene3D" id="2.40.420.20">
    <property type="match status" value="1"/>
</dbReference>
<gene>
    <name evidence="6" type="ORF">DDF84_026930</name>
</gene>
<evidence type="ECO:0000313" key="7">
    <source>
        <dbReference type="Proteomes" id="UP000253772"/>
    </source>
</evidence>
<feature type="domain" description="CzcB-like C-terminal circularly permuted SH3-like" evidence="5">
    <location>
        <begin position="344"/>
        <end position="392"/>
    </location>
</feature>
<keyword evidence="3" id="KW-0472">Membrane</keyword>
<dbReference type="GO" id="GO:0022857">
    <property type="term" value="F:transmembrane transporter activity"/>
    <property type="evidence" value="ECO:0007669"/>
    <property type="project" value="InterPro"/>
</dbReference>
<feature type="domain" description="CusB-like beta-barrel" evidence="4">
    <location>
        <begin position="251"/>
        <end position="326"/>
    </location>
</feature>
<dbReference type="RefSeq" id="WP_024570013.1">
    <property type="nucleotide sequence ID" value="NZ_CP037901.1"/>
</dbReference>
<dbReference type="EMBL" id="CP037901">
    <property type="protein sequence ID" value="QBP13273.1"/>
    <property type="molecule type" value="Genomic_DNA"/>
</dbReference>
<dbReference type="GO" id="GO:0016020">
    <property type="term" value="C:membrane"/>
    <property type="evidence" value="ECO:0007669"/>
    <property type="project" value="InterPro"/>
</dbReference>
<dbReference type="Gene3D" id="2.40.50.100">
    <property type="match status" value="1"/>
</dbReference>